<dbReference type="Proteomes" id="UP000663860">
    <property type="component" value="Unassembled WGS sequence"/>
</dbReference>
<evidence type="ECO:0000256" key="8">
    <source>
        <dbReference type="SAM" id="SignalP"/>
    </source>
</evidence>
<keyword evidence="5 7" id="KW-0472">Membrane</keyword>
<proteinExistence type="inferred from homology"/>
<comment type="similarity">
    <text evidence="2">Belongs to the major facilitator superfamily. MFSD6 family.</text>
</comment>
<feature type="region of interest" description="Disordered" evidence="6">
    <location>
        <begin position="987"/>
        <end position="1008"/>
    </location>
</feature>
<feature type="transmembrane region" description="Helical" evidence="7">
    <location>
        <begin position="629"/>
        <end position="648"/>
    </location>
</feature>
<feature type="transmembrane region" description="Helical" evidence="7">
    <location>
        <begin position="768"/>
        <end position="786"/>
    </location>
</feature>
<feature type="compositionally biased region" description="Polar residues" evidence="6">
    <location>
        <begin position="987"/>
        <end position="1000"/>
    </location>
</feature>
<evidence type="ECO:0000256" key="4">
    <source>
        <dbReference type="ARBA" id="ARBA00022989"/>
    </source>
</evidence>
<keyword evidence="4 7" id="KW-1133">Transmembrane helix</keyword>
<dbReference type="PANTHER" id="PTHR16172">
    <property type="entry name" value="MAJOR FACILITATOR SUPERFAMILY DOMAIN-CONTAINING PROTEIN 6-LIKE"/>
    <property type="match status" value="1"/>
</dbReference>
<comment type="caution">
    <text evidence="10">The sequence shown here is derived from an EMBL/GenBank/DDBJ whole genome shotgun (WGS) entry which is preliminary data.</text>
</comment>
<dbReference type="Pfam" id="PF01607">
    <property type="entry name" value="CBM_14"/>
    <property type="match status" value="2"/>
</dbReference>
<dbReference type="PANTHER" id="PTHR16172:SF2">
    <property type="entry name" value="MAJOR FACILITATOR SUPERFAMILY DOMAIN-CONTAINING PROTEIN 6"/>
    <property type="match status" value="1"/>
</dbReference>
<evidence type="ECO:0000256" key="6">
    <source>
        <dbReference type="SAM" id="MobiDB-lite"/>
    </source>
</evidence>
<feature type="transmembrane region" description="Helical" evidence="7">
    <location>
        <begin position="798"/>
        <end position="821"/>
    </location>
</feature>
<dbReference type="GO" id="GO:0005576">
    <property type="term" value="C:extracellular region"/>
    <property type="evidence" value="ECO:0007669"/>
    <property type="project" value="InterPro"/>
</dbReference>
<gene>
    <name evidence="10" type="ORF">IZO911_LOCUS30492</name>
</gene>
<dbReference type="SMART" id="SM00494">
    <property type="entry name" value="ChtBD2"/>
    <property type="match status" value="2"/>
</dbReference>
<evidence type="ECO:0000259" key="9">
    <source>
        <dbReference type="PROSITE" id="PS50940"/>
    </source>
</evidence>
<feature type="domain" description="Chitin-binding type-2" evidence="9">
    <location>
        <begin position="42"/>
        <end position="100"/>
    </location>
</feature>
<feature type="transmembrane region" description="Helical" evidence="7">
    <location>
        <begin position="592"/>
        <end position="609"/>
    </location>
</feature>
<feature type="chain" id="PRO_5032689546" description="Chitin-binding type-2 domain-containing protein" evidence="8">
    <location>
        <begin position="19"/>
        <end position="1008"/>
    </location>
</feature>
<dbReference type="InterPro" id="IPR024989">
    <property type="entry name" value="MFS_assoc_dom"/>
</dbReference>
<feature type="region of interest" description="Disordered" evidence="6">
    <location>
        <begin position="427"/>
        <end position="515"/>
    </location>
</feature>
<feature type="domain" description="Chitin-binding type-2" evidence="9">
    <location>
        <begin position="130"/>
        <end position="175"/>
    </location>
</feature>
<keyword evidence="3 7" id="KW-0812">Transmembrane</keyword>
<dbReference type="Gene3D" id="2.170.140.10">
    <property type="entry name" value="Chitin binding domain"/>
    <property type="match status" value="2"/>
</dbReference>
<dbReference type="InterPro" id="IPR036259">
    <property type="entry name" value="MFS_trans_sf"/>
</dbReference>
<organism evidence="10 11">
    <name type="scientific">Adineta steineri</name>
    <dbReference type="NCBI Taxonomy" id="433720"/>
    <lineage>
        <taxon>Eukaryota</taxon>
        <taxon>Metazoa</taxon>
        <taxon>Spiralia</taxon>
        <taxon>Gnathifera</taxon>
        <taxon>Rotifera</taxon>
        <taxon>Eurotatoria</taxon>
        <taxon>Bdelloidea</taxon>
        <taxon>Adinetida</taxon>
        <taxon>Adinetidae</taxon>
        <taxon>Adineta</taxon>
    </lineage>
</organism>
<dbReference type="GO" id="GO:0008061">
    <property type="term" value="F:chitin binding"/>
    <property type="evidence" value="ECO:0007669"/>
    <property type="project" value="InterPro"/>
</dbReference>
<feature type="compositionally biased region" description="Acidic residues" evidence="6">
    <location>
        <begin position="471"/>
        <end position="487"/>
    </location>
</feature>
<dbReference type="InterPro" id="IPR002557">
    <property type="entry name" value="Chitin-bd_dom"/>
</dbReference>
<name>A0A814YVV6_9BILA</name>
<dbReference type="SUPFAM" id="SSF57625">
    <property type="entry name" value="Invertebrate chitin-binding proteins"/>
    <property type="match status" value="2"/>
</dbReference>
<evidence type="ECO:0000256" key="7">
    <source>
        <dbReference type="SAM" id="Phobius"/>
    </source>
</evidence>
<feature type="transmembrane region" description="Helical" evidence="7">
    <location>
        <begin position="269"/>
        <end position="288"/>
    </location>
</feature>
<evidence type="ECO:0000256" key="5">
    <source>
        <dbReference type="ARBA" id="ARBA00023136"/>
    </source>
</evidence>
<dbReference type="PROSITE" id="PS50940">
    <property type="entry name" value="CHIT_BIND_II"/>
    <property type="match status" value="2"/>
</dbReference>
<dbReference type="CDD" id="cd17335">
    <property type="entry name" value="MFS_MFSD6"/>
    <property type="match status" value="1"/>
</dbReference>
<evidence type="ECO:0000256" key="1">
    <source>
        <dbReference type="ARBA" id="ARBA00004141"/>
    </source>
</evidence>
<feature type="signal peptide" evidence="8">
    <location>
        <begin position="1"/>
        <end position="18"/>
    </location>
</feature>
<reference evidence="10" key="1">
    <citation type="submission" date="2021-02" db="EMBL/GenBank/DDBJ databases">
        <authorList>
            <person name="Nowell W R."/>
        </authorList>
    </citation>
    <scope>NUCLEOTIDE SEQUENCE</scope>
</reference>
<sequence length="1008" mass="114817">MRMVFFVVFIIIYIQVNTIFCESGFGTIFPIPLLTSNDDPNFQQCPVESGAYPHTTNCSLFHMCTFGILTTYSCIDQFFFNPTTGKCQYLSTEKDMTCTQIIKKMTDTDLFSSAESVKDYDYYHRRKSEKSECTQYGIYPDVLDCALFHYCHQNKQHEIFKCPDGLHFDPKIFMCSAPQLIILLEDININMESSDYYQSRNDPYRQQQDHDQTELYEYDTEKRSTTSRLGNLFGSTLLQKPPKILQNAPNLIDSLPANVNRTLIYAKLFYFWYFAAFGSLFPLLSIYFKQMGMGPSYCGILMGFRPFVEFFSAPFWSVVSTRFRQAKNILLMALLSWIVFTVAIGLIKPPPHSCWREMNATHQSIERVGYSTSTMKSHTKHHMKRQIVTLPTISSVKNLNKTKEIFDEAKDSVIKNILNSTSNQISNITSSTSKRRKTTTVATTTTATTTTTRKIKTTRRPTTKINKNNDDDYEEDDDVESSEEDNSINENRKKPPTKSNKKPSDTNNLLHVNTPQKTIGNPIEITFTNLSLVKPLASPVLYDQKDVRNVFMVFLLLIIIGEFFSAPAITLADACTLTYLGQDTELYGRQRMFGSLGWGLAIFIVATILDQSKSLTFYACGTSGPLEKNYTVCFTAFTVCMTFALITATRFQFSYETNEQVPLNTLNKDLKRSIYPTTKLNVNEQDIHSVLNDEQQIQINIKQQQQQQQQEQYQTSTTIKLMQLLQVFMTLKNGTFLFIAWWMGCGVGLVFTFLFWHLQDLGGSPTLFGVASVINHTSELFAYFFLHELIHRFGHVKILYLGLLGNFVRFVYISIITNPWWVLPFEFIQGLTHAAVWATACSYLSQAAPESLRLSCQGVLQGFHFGFGRGCGALFGGFFASYFGTDITFRAYGIICLIFMGLFIYLNQRFQQQVVTGYGQNLNIDDPHQFIVVTGYGQNLNIDDPHQFIGNSPLLAPHGAPTNPKWQTKFSSGLTAGIKQEQLHSTSIPSFDNQTTTGNNYKDHHYGY</sequence>
<dbReference type="InterPro" id="IPR051717">
    <property type="entry name" value="MFS_MFSD6"/>
</dbReference>
<feature type="transmembrane region" description="Helical" evidence="7">
    <location>
        <begin position="889"/>
        <end position="906"/>
    </location>
</feature>
<keyword evidence="8" id="KW-0732">Signal</keyword>
<evidence type="ECO:0000313" key="10">
    <source>
        <dbReference type="EMBL" id="CAF1235423.1"/>
    </source>
</evidence>
<protein>
    <recommendedName>
        <fullName evidence="9">Chitin-binding type-2 domain-containing protein</fullName>
    </recommendedName>
</protein>
<evidence type="ECO:0000313" key="11">
    <source>
        <dbReference type="Proteomes" id="UP000663860"/>
    </source>
</evidence>
<feature type="transmembrane region" description="Helical" evidence="7">
    <location>
        <begin position="550"/>
        <end position="580"/>
    </location>
</feature>
<dbReference type="AlphaFoldDB" id="A0A814YVV6"/>
<feature type="transmembrane region" description="Helical" evidence="7">
    <location>
        <begin position="329"/>
        <end position="347"/>
    </location>
</feature>
<feature type="compositionally biased region" description="Polar residues" evidence="6">
    <location>
        <begin position="505"/>
        <end position="515"/>
    </location>
</feature>
<dbReference type="EMBL" id="CAJNOE010000477">
    <property type="protein sequence ID" value="CAF1235423.1"/>
    <property type="molecule type" value="Genomic_DNA"/>
</dbReference>
<dbReference type="SUPFAM" id="SSF103473">
    <property type="entry name" value="MFS general substrate transporter"/>
    <property type="match status" value="2"/>
</dbReference>
<feature type="compositionally biased region" description="Basic residues" evidence="6">
    <location>
        <begin position="453"/>
        <end position="462"/>
    </location>
</feature>
<feature type="transmembrane region" description="Helical" evidence="7">
    <location>
        <begin position="736"/>
        <end position="756"/>
    </location>
</feature>
<evidence type="ECO:0000256" key="3">
    <source>
        <dbReference type="ARBA" id="ARBA00022692"/>
    </source>
</evidence>
<evidence type="ECO:0000256" key="2">
    <source>
        <dbReference type="ARBA" id="ARBA00005241"/>
    </source>
</evidence>
<dbReference type="InterPro" id="IPR036508">
    <property type="entry name" value="Chitin-bd_dom_sf"/>
</dbReference>
<comment type="subcellular location">
    <subcellularLocation>
        <location evidence="1">Membrane</location>
        <topology evidence="1">Multi-pass membrane protein</topology>
    </subcellularLocation>
</comment>
<dbReference type="Pfam" id="PF12832">
    <property type="entry name" value="MFS_1_like"/>
    <property type="match status" value="1"/>
</dbReference>
<dbReference type="GO" id="GO:0016020">
    <property type="term" value="C:membrane"/>
    <property type="evidence" value="ECO:0007669"/>
    <property type="project" value="UniProtKB-SubCell"/>
</dbReference>
<accession>A0A814YVV6</accession>
<dbReference type="Gene3D" id="1.20.1250.20">
    <property type="entry name" value="MFS general substrate transporter like domains"/>
    <property type="match status" value="3"/>
</dbReference>
<feature type="compositionally biased region" description="Low complexity" evidence="6">
    <location>
        <begin position="439"/>
        <end position="452"/>
    </location>
</feature>